<proteinExistence type="predicted"/>
<evidence type="ECO:0000259" key="1">
    <source>
        <dbReference type="Pfam" id="PF03078"/>
    </source>
</evidence>
<dbReference type="InterPro" id="IPR004312">
    <property type="entry name" value="ATHILA_Orf1_C"/>
</dbReference>
<gene>
    <name evidence="2" type="ORF">MERR_LOCUS4194</name>
</gene>
<accession>A0A6D2HR11</accession>
<organism evidence="2 3">
    <name type="scientific">Microthlaspi erraticum</name>
    <dbReference type="NCBI Taxonomy" id="1685480"/>
    <lineage>
        <taxon>Eukaryota</taxon>
        <taxon>Viridiplantae</taxon>
        <taxon>Streptophyta</taxon>
        <taxon>Embryophyta</taxon>
        <taxon>Tracheophyta</taxon>
        <taxon>Spermatophyta</taxon>
        <taxon>Magnoliopsida</taxon>
        <taxon>eudicotyledons</taxon>
        <taxon>Gunneridae</taxon>
        <taxon>Pentapetalae</taxon>
        <taxon>rosids</taxon>
        <taxon>malvids</taxon>
        <taxon>Brassicales</taxon>
        <taxon>Brassicaceae</taxon>
        <taxon>Coluteocarpeae</taxon>
        <taxon>Microthlaspi</taxon>
    </lineage>
</organism>
<name>A0A6D2HR11_9BRAS</name>
<dbReference type="EMBL" id="CACVBM020000268">
    <property type="protein sequence ID" value="CAA7016959.1"/>
    <property type="molecule type" value="Genomic_DNA"/>
</dbReference>
<reference evidence="2" key="1">
    <citation type="submission" date="2020-01" db="EMBL/GenBank/DDBJ databases">
        <authorList>
            <person name="Mishra B."/>
        </authorList>
    </citation>
    <scope>NUCLEOTIDE SEQUENCE [LARGE SCALE GENOMIC DNA]</scope>
</reference>
<dbReference type="Pfam" id="PF03078">
    <property type="entry name" value="ATHILA"/>
    <property type="match status" value="1"/>
</dbReference>
<keyword evidence="3" id="KW-1185">Reference proteome</keyword>
<dbReference type="AlphaFoldDB" id="A0A6D2HR11"/>
<dbReference type="Proteomes" id="UP000467841">
    <property type="component" value="Unassembled WGS sequence"/>
</dbReference>
<evidence type="ECO:0000313" key="2">
    <source>
        <dbReference type="EMBL" id="CAA7016959.1"/>
    </source>
</evidence>
<sequence length="99" mass="11076">MPLLDQLLSYKTTAYSTRFQGGRRLSVRGIITPILCAAGVQLNKKKSTPAGWMDIKFCKTNTAVPDEEHITVQVSPSRELDPLGHGLRLFNPYQSRELC</sequence>
<evidence type="ECO:0000313" key="3">
    <source>
        <dbReference type="Proteomes" id="UP000467841"/>
    </source>
</evidence>
<feature type="domain" description="Arabidopsis retrotransposon Orf1 C-terminal" evidence="1">
    <location>
        <begin position="1"/>
        <end position="62"/>
    </location>
</feature>
<protein>
    <recommendedName>
        <fullName evidence="1">Arabidopsis retrotransposon Orf1 C-terminal domain-containing protein</fullName>
    </recommendedName>
</protein>
<comment type="caution">
    <text evidence="2">The sequence shown here is derived from an EMBL/GenBank/DDBJ whole genome shotgun (WGS) entry which is preliminary data.</text>
</comment>